<comment type="similarity">
    <text evidence="8">Belongs to the camello family.</text>
</comment>
<feature type="compositionally biased region" description="Low complexity" evidence="10">
    <location>
        <begin position="143"/>
        <end position="164"/>
    </location>
</feature>
<evidence type="ECO:0000256" key="4">
    <source>
        <dbReference type="ARBA" id="ARBA00022989"/>
    </source>
</evidence>
<evidence type="ECO:0000256" key="1">
    <source>
        <dbReference type="ARBA" id="ARBA00004370"/>
    </source>
</evidence>
<keyword evidence="4 11" id="KW-1133">Transmembrane helix</keyword>
<dbReference type="PROSITE" id="PS51186">
    <property type="entry name" value="GNAT"/>
    <property type="match status" value="1"/>
</dbReference>
<dbReference type="PANTHER" id="PTHR13947">
    <property type="entry name" value="GNAT FAMILY N-ACETYLTRANSFERASE"/>
    <property type="match status" value="1"/>
</dbReference>
<dbReference type="Pfam" id="PF00583">
    <property type="entry name" value="Acetyltransf_1"/>
    <property type="match status" value="1"/>
</dbReference>
<organism evidence="13 14">
    <name type="scientific">Volvox reticuliferus</name>
    <dbReference type="NCBI Taxonomy" id="1737510"/>
    <lineage>
        <taxon>Eukaryota</taxon>
        <taxon>Viridiplantae</taxon>
        <taxon>Chlorophyta</taxon>
        <taxon>core chlorophytes</taxon>
        <taxon>Chlorophyceae</taxon>
        <taxon>CS clade</taxon>
        <taxon>Chlamydomonadales</taxon>
        <taxon>Volvocaceae</taxon>
        <taxon>Volvox</taxon>
    </lineage>
</organism>
<reference evidence="13" key="1">
    <citation type="journal article" date="2021" name="Proc. Natl. Acad. Sci. U.S.A.">
        <title>Three genomes in the algal genus Volvox reveal the fate of a haploid sex-determining region after a transition to homothallism.</title>
        <authorList>
            <person name="Yamamoto K."/>
            <person name="Hamaji T."/>
            <person name="Kawai-Toyooka H."/>
            <person name="Matsuzaki R."/>
            <person name="Takahashi F."/>
            <person name="Nishimura Y."/>
            <person name="Kawachi M."/>
            <person name="Noguchi H."/>
            <person name="Minakuchi Y."/>
            <person name="Umen J.G."/>
            <person name="Toyoda A."/>
            <person name="Nozaki H."/>
        </authorList>
    </citation>
    <scope>NUCLEOTIDE SEQUENCE</scope>
    <source>
        <strain evidence="13">NIES-3786</strain>
    </source>
</reference>
<dbReference type="EMBL" id="BNCP01000013">
    <property type="protein sequence ID" value="GIL78465.1"/>
    <property type="molecule type" value="Genomic_DNA"/>
</dbReference>
<feature type="transmembrane region" description="Helical" evidence="11">
    <location>
        <begin position="215"/>
        <end position="239"/>
    </location>
</feature>
<dbReference type="CDD" id="cd04301">
    <property type="entry name" value="NAT_SF"/>
    <property type="match status" value="1"/>
</dbReference>
<dbReference type="PANTHER" id="PTHR13947:SF51">
    <property type="entry name" value="N-ACETYLTRANSFERASE 14-RELATED"/>
    <property type="match status" value="1"/>
</dbReference>
<dbReference type="Proteomes" id="UP000747110">
    <property type="component" value="Unassembled WGS sequence"/>
</dbReference>
<feature type="region of interest" description="Disordered" evidence="10">
    <location>
        <begin position="138"/>
        <end position="164"/>
    </location>
</feature>
<comment type="function">
    <text evidence="7">Probable acetyltransferase.</text>
</comment>
<accession>A0A8J4C9U8</accession>
<keyword evidence="6" id="KW-0012">Acyltransferase</keyword>
<dbReference type="OrthoDB" id="10589536at2759"/>
<protein>
    <recommendedName>
        <fullName evidence="9">Probable N-acetyltransferase 14</fullName>
    </recommendedName>
</protein>
<evidence type="ECO:0000259" key="12">
    <source>
        <dbReference type="PROSITE" id="PS51186"/>
    </source>
</evidence>
<dbReference type="SUPFAM" id="SSF55729">
    <property type="entry name" value="Acyl-CoA N-acyltransferases (Nat)"/>
    <property type="match status" value="1"/>
</dbReference>
<evidence type="ECO:0000256" key="7">
    <source>
        <dbReference type="ARBA" id="ARBA00037582"/>
    </source>
</evidence>
<proteinExistence type="inferred from homology"/>
<evidence type="ECO:0000313" key="14">
    <source>
        <dbReference type="Proteomes" id="UP000747110"/>
    </source>
</evidence>
<sequence>MTRSCAIRTQVYRHQVSPSSNVSKHPMMSTPINKLSSLKLSDMEDRERTCEGHSPHPFSSANPPVAMGDYITQLRSQSPGIGPGPVAHCNRPTMPFGSYRPVGENNLSGVLLQQDTVPESPSTPPAKATLHLVRSDDSLLGNSSTSSSSASSTTTTTTTTGTTSAAISNSLPLRLRPLIPSDEAVLRDIWIDGWEDTLVQKAPAMWHERVQKARVAVAVSATAAALCYTAACSAALMLLHRPSAPSQRPEWWGLLQLMLSTERFEGPTLPAVLDVLHVIAATSRCMLGVALVAAVLVVAGPLVVPLQLRLAILRVDFHRMVRRMCPDMWDMYGSWSRPDQGREYWVAELLPGGRVVGGAAIKMGVGVRPLAPPAAAPCAAHWDAHSKICTECVSGAAATAAAVQRLPTFPPENEAGFSDFDVDGHGPLESTDALVYRVVTDRAMRRCGIGRRLMEVLVARAAAVGVRRLVLVTANADAMDFYRRACGFELRPGARGYCGGKVFWREVRSTQDQE</sequence>
<evidence type="ECO:0000256" key="3">
    <source>
        <dbReference type="ARBA" id="ARBA00022692"/>
    </source>
</evidence>
<evidence type="ECO:0000256" key="8">
    <source>
        <dbReference type="ARBA" id="ARBA00038470"/>
    </source>
</evidence>
<comment type="subcellular location">
    <subcellularLocation>
        <location evidence="1">Membrane</location>
    </subcellularLocation>
</comment>
<name>A0A8J4C9U8_9CHLO</name>
<dbReference type="InterPro" id="IPR000182">
    <property type="entry name" value="GNAT_dom"/>
</dbReference>
<evidence type="ECO:0000256" key="5">
    <source>
        <dbReference type="ARBA" id="ARBA00023136"/>
    </source>
</evidence>
<comment type="caution">
    <text evidence="13">The sequence shown here is derived from an EMBL/GenBank/DDBJ whole genome shotgun (WGS) entry which is preliminary data.</text>
</comment>
<feature type="domain" description="N-acetyltransferase" evidence="12">
    <location>
        <begin position="365"/>
        <end position="514"/>
    </location>
</feature>
<dbReference type="Gene3D" id="3.40.630.30">
    <property type="match status" value="1"/>
</dbReference>
<feature type="transmembrane region" description="Helical" evidence="11">
    <location>
        <begin position="286"/>
        <end position="312"/>
    </location>
</feature>
<keyword evidence="5 11" id="KW-0472">Membrane</keyword>
<dbReference type="InterPro" id="IPR050769">
    <property type="entry name" value="NAT_camello-type"/>
</dbReference>
<gene>
    <name evidence="13" type="ORF">Vretifemale_7923</name>
</gene>
<evidence type="ECO:0000313" key="13">
    <source>
        <dbReference type="EMBL" id="GIL78465.1"/>
    </source>
</evidence>
<evidence type="ECO:0000256" key="2">
    <source>
        <dbReference type="ARBA" id="ARBA00022679"/>
    </source>
</evidence>
<evidence type="ECO:0000256" key="11">
    <source>
        <dbReference type="SAM" id="Phobius"/>
    </source>
</evidence>
<dbReference type="GO" id="GO:0008080">
    <property type="term" value="F:N-acetyltransferase activity"/>
    <property type="evidence" value="ECO:0007669"/>
    <property type="project" value="InterPro"/>
</dbReference>
<dbReference type="InterPro" id="IPR016181">
    <property type="entry name" value="Acyl_CoA_acyltransferase"/>
</dbReference>
<evidence type="ECO:0000256" key="6">
    <source>
        <dbReference type="ARBA" id="ARBA00023315"/>
    </source>
</evidence>
<keyword evidence="3 11" id="KW-0812">Transmembrane</keyword>
<dbReference type="GO" id="GO:0016020">
    <property type="term" value="C:membrane"/>
    <property type="evidence" value="ECO:0007669"/>
    <property type="project" value="UniProtKB-SubCell"/>
</dbReference>
<keyword evidence="2" id="KW-0808">Transferase</keyword>
<dbReference type="AlphaFoldDB" id="A0A8J4C9U8"/>
<evidence type="ECO:0000256" key="10">
    <source>
        <dbReference type="SAM" id="MobiDB-lite"/>
    </source>
</evidence>
<evidence type="ECO:0000256" key="9">
    <source>
        <dbReference type="ARBA" id="ARBA00040241"/>
    </source>
</evidence>
<keyword evidence="14" id="KW-1185">Reference proteome</keyword>